<feature type="transmembrane region" description="Helical" evidence="1">
    <location>
        <begin position="385"/>
        <end position="404"/>
    </location>
</feature>
<dbReference type="RefSeq" id="WP_154238879.1">
    <property type="nucleotide sequence ID" value="NZ_WKPJ01000013.1"/>
</dbReference>
<evidence type="ECO:0000313" key="2">
    <source>
        <dbReference type="EMBL" id="MSA89632.1"/>
    </source>
</evidence>
<evidence type="ECO:0000256" key="1">
    <source>
        <dbReference type="SAM" id="Phobius"/>
    </source>
</evidence>
<dbReference type="Proteomes" id="UP000433575">
    <property type="component" value="Unassembled WGS sequence"/>
</dbReference>
<sequence length="582" mass="67403">MRKIIKKYSLLIAFGFIVCVLFCYPLFTNDLVRGHDTYFHLCRIEALKEAYVHGDFFPRLYYEQNFNFGYGTPLFYSDIFLIVPALIRLSGVPIVITYKIFIFLCTFLTFFSMYYSVKKISRKSSSAFLSSLIYLFTAYRITDVYVRGAIGEILAMIIMPLIILEIYKVLYTERYNYKTLGIFFGLLLLSHNISFILMCGVFGVFLICNFGKLLKEKKRVYCIIKAIIIAVGCLSFFLFPMLEQLTSGQYAVNEFVSNSNISNYTLFFEQLFTVNINFGLAGHEFGRDYWMTTNTGLIALFLPLLIFKLNKNDLPNYSFLLICTLLGYFCLIACLNIFPWSALNSLLSFMQFPWRLVIISSVLLSITSGIYVIEFSKDINEKKTSLILTSLILMLGVFQLSFVLNQPAVIHNDTPYSLIADDDYSGEHGIVTYFNQAELAAADYLPIKDNIDYRNYGDYIVTNNTKELVDFVRDYNYMSFSVDSSQDESFYILPLIYYKGYTVECYNEKGDFIQSLVPYPDDDSYLVTFNPGEKNERTRYVIFYKGTKLQTISYCISFLFMFLIAFDKKIKEGVKRICCRLQ</sequence>
<dbReference type="AlphaFoldDB" id="A0A6N7S7K7"/>
<feature type="transmembrane region" description="Helical" evidence="1">
    <location>
        <begin position="7"/>
        <end position="27"/>
    </location>
</feature>
<feature type="transmembrane region" description="Helical" evidence="1">
    <location>
        <begin position="319"/>
        <end position="340"/>
    </location>
</feature>
<accession>A0A6N7S7K7</accession>
<feature type="transmembrane region" description="Helical" evidence="1">
    <location>
        <begin position="549"/>
        <end position="566"/>
    </location>
</feature>
<keyword evidence="1" id="KW-0472">Membrane</keyword>
<feature type="transmembrane region" description="Helical" evidence="1">
    <location>
        <begin position="182"/>
        <end position="208"/>
    </location>
</feature>
<feature type="transmembrane region" description="Helical" evidence="1">
    <location>
        <begin position="352"/>
        <end position="373"/>
    </location>
</feature>
<gene>
    <name evidence="2" type="ORF">GKE08_09870</name>
</gene>
<proteinExistence type="predicted"/>
<dbReference type="EMBL" id="WKPJ01000013">
    <property type="protein sequence ID" value="MSA89632.1"/>
    <property type="molecule type" value="Genomic_DNA"/>
</dbReference>
<comment type="caution">
    <text evidence="2">The sequence shown here is derived from an EMBL/GenBank/DDBJ whole genome shotgun (WGS) entry which is preliminary data.</text>
</comment>
<feature type="transmembrane region" description="Helical" evidence="1">
    <location>
        <begin position="289"/>
        <end position="307"/>
    </location>
</feature>
<organism evidence="2 3">
    <name type="scientific">Holdemania massiliensis</name>
    <dbReference type="NCBI Taxonomy" id="1468449"/>
    <lineage>
        <taxon>Bacteria</taxon>
        <taxon>Bacillati</taxon>
        <taxon>Bacillota</taxon>
        <taxon>Erysipelotrichia</taxon>
        <taxon>Erysipelotrichales</taxon>
        <taxon>Erysipelotrichaceae</taxon>
        <taxon>Holdemania</taxon>
    </lineage>
</organism>
<evidence type="ECO:0000313" key="3">
    <source>
        <dbReference type="Proteomes" id="UP000433575"/>
    </source>
</evidence>
<reference evidence="2 3" key="1">
    <citation type="journal article" date="2019" name="Nat. Med.">
        <title>A library of human gut bacterial isolates paired with longitudinal multiomics data enables mechanistic microbiome research.</title>
        <authorList>
            <person name="Poyet M."/>
            <person name="Groussin M."/>
            <person name="Gibbons S.M."/>
            <person name="Avila-Pacheco J."/>
            <person name="Jiang X."/>
            <person name="Kearney S.M."/>
            <person name="Perrotta A.R."/>
            <person name="Berdy B."/>
            <person name="Zhao S."/>
            <person name="Lieberman T.D."/>
            <person name="Swanson P.K."/>
            <person name="Smith M."/>
            <person name="Roesemann S."/>
            <person name="Alexander J.E."/>
            <person name="Rich S.A."/>
            <person name="Livny J."/>
            <person name="Vlamakis H."/>
            <person name="Clish C."/>
            <person name="Bullock K."/>
            <person name="Deik A."/>
            <person name="Scott J."/>
            <person name="Pierce K.A."/>
            <person name="Xavier R.J."/>
            <person name="Alm E.J."/>
        </authorList>
    </citation>
    <scope>NUCLEOTIDE SEQUENCE [LARGE SCALE GENOMIC DNA]</scope>
    <source>
        <strain evidence="2 3">BIOML-A4</strain>
    </source>
</reference>
<keyword evidence="1" id="KW-0812">Transmembrane</keyword>
<feature type="transmembrane region" description="Helical" evidence="1">
    <location>
        <begin position="220"/>
        <end position="239"/>
    </location>
</feature>
<feature type="transmembrane region" description="Helical" evidence="1">
    <location>
        <begin position="94"/>
        <end position="115"/>
    </location>
</feature>
<protein>
    <submittedName>
        <fullName evidence="2">Uncharacterized protein</fullName>
    </submittedName>
</protein>
<name>A0A6N7S7K7_9FIRM</name>
<feature type="transmembrane region" description="Helical" evidence="1">
    <location>
        <begin position="153"/>
        <end position="170"/>
    </location>
</feature>
<keyword evidence="1" id="KW-1133">Transmembrane helix</keyword>